<dbReference type="Pfam" id="PF13783">
    <property type="entry name" value="DUF4177"/>
    <property type="match status" value="1"/>
</dbReference>
<sequence length="67" mass="7593">MNQQFEYSYIEVKLSGGYWSGAPDRAYRKIIDAKANEGWRFVQAFAPAVGGYGKASKVDLIFERKLV</sequence>
<organism evidence="1 2">
    <name type="scientific">Coraliomargarita akajimensis (strain DSM 45221 / IAM 15411 / JCM 23193 / KCTC 12865 / 04OKA010-24)</name>
    <dbReference type="NCBI Taxonomy" id="583355"/>
    <lineage>
        <taxon>Bacteria</taxon>
        <taxon>Pseudomonadati</taxon>
        <taxon>Verrucomicrobiota</taxon>
        <taxon>Opitutia</taxon>
        <taxon>Puniceicoccales</taxon>
        <taxon>Coraliomargaritaceae</taxon>
        <taxon>Coraliomargarita</taxon>
    </lineage>
</organism>
<reference evidence="1 2" key="1">
    <citation type="journal article" date="2010" name="Stand. Genomic Sci.">
        <title>Complete genome sequence of Coraliomargarita akajimensis type strain (04OKA010-24).</title>
        <authorList>
            <person name="Mavromatis K."/>
            <person name="Abt B."/>
            <person name="Brambilla E."/>
            <person name="Lapidus A."/>
            <person name="Copeland A."/>
            <person name="Deshpande S."/>
            <person name="Nolan M."/>
            <person name="Lucas S."/>
            <person name="Tice H."/>
            <person name="Cheng J.F."/>
            <person name="Han C."/>
            <person name="Detter J.C."/>
            <person name="Woyke T."/>
            <person name="Goodwin L."/>
            <person name="Pitluck S."/>
            <person name="Held B."/>
            <person name="Brettin T."/>
            <person name="Tapia R."/>
            <person name="Ivanova N."/>
            <person name="Mikhailova N."/>
            <person name="Pati A."/>
            <person name="Liolios K."/>
            <person name="Chen A."/>
            <person name="Palaniappan K."/>
            <person name="Land M."/>
            <person name="Hauser L."/>
            <person name="Chang Y.J."/>
            <person name="Jeffries C.D."/>
            <person name="Rohde M."/>
            <person name="Goker M."/>
            <person name="Bristow J."/>
            <person name="Eisen J.A."/>
            <person name="Markowitz V."/>
            <person name="Hugenholtz P."/>
            <person name="Klenk H.P."/>
            <person name="Kyrpides N.C."/>
        </authorList>
    </citation>
    <scope>NUCLEOTIDE SEQUENCE [LARGE SCALE GENOMIC DNA]</scope>
    <source>
        <strain evidence="2">DSM 45221 / IAM 15411 / JCM 23193 / KCTC 12865</strain>
    </source>
</reference>
<dbReference type="KEGG" id="caa:Caka_0280"/>
<dbReference type="RefSeq" id="WP_013042032.1">
    <property type="nucleotide sequence ID" value="NC_014008.1"/>
</dbReference>
<dbReference type="HOGENOM" id="CLU_191206_0_0_0"/>
<evidence type="ECO:0000313" key="1">
    <source>
        <dbReference type="EMBL" id="ADE53306.1"/>
    </source>
</evidence>
<evidence type="ECO:0000313" key="2">
    <source>
        <dbReference type="Proteomes" id="UP000000925"/>
    </source>
</evidence>
<keyword evidence="2" id="KW-1185">Reference proteome</keyword>
<accession>D5ELY1</accession>
<dbReference type="InterPro" id="IPR025234">
    <property type="entry name" value="YjzH-like"/>
</dbReference>
<dbReference type="Proteomes" id="UP000000925">
    <property type="component" value="Chromosome"/>
</dbReference>
<dbReference type="EMBL" id="CP001998">
    <property type="protein sequence ID" value="ADE53306.1"/>
    <property type="molecule type" value="Genomic_DNA"/>
</dbReference>
<evidence type="ECO:0008006" key="3">
    <source>
        <dbReference type="Google" id="ProtNLM"/>
    </source>
</evidence>
<gene>
    <name evidence="1" type="ordered locus">Caka_0280</name>
</gene>
<proteinExistence type="predicted"/>
<name>D5ELY1_CORAD</name>
<protein>
    <recommendedName>
        <fullName evidence="3">DUF4177 domain-containing protein</fullName>
    </recommendedName>
</protein>
<dbReference type="AlphaFoldDB" id="D5ELY1"/>
<dbReference type="OrthoDB" id="1739894at2"/>